<evidence type="ECO:0000313" key="2">
    <source>
        <dbReference type="Proteomes" id="UP000268658"/>
    </source>
</evidence>
<dbReference type="KEGG" id="avc:NCTC10951_02668"/>
<gene>
    <name evidence="1" type="ORF">NCTC10951_02668</name>
</gene>
<dbReference type="Proteomes" id="UP000268658">
    <property type="component" value="Chromosome"/>
</dbReference>
<reference evidence="1 2" key="1">
    <citation type="submission" date="2018-12" db="EMBL/GenBank/DDBJ databases">
        <authorList>
            <consortium name="Pathogen Informatics"/>
        </authorList>
    </citation>
    <scope>NUCLEOTIDE SEQUENCE [LARGE SCALE GENOMIC DNA]</scope>
    <source>
        <strain evidence="1 2">NCTC10951</strain>
    </source>
</reference>
<protein>
    <submittedName>
        <fullName evidence="1">Uncharacterized protein</fullName>
    </submittedName>
</protein>
<sequence length="127" mass="14270">MPGIGISSAHWVSQYWQEEREFLPPQDRPIWTHVVMTVEPGSAQALAEASSGPAEPLPGIYPDLRQYVPKDDAFTTVPKTKAEEILDVEHMIQDDPNTAEPHHFQTDQAVICADSNLLILIAKEWHM</sequence>
<evidence type="ECO:0000313" key="1">
    <source>
        <dbReference type="EMBL" id="VEI18340.1"/>
    </source>
</evidence>
<dbReference type="EMBL" id="LR134477">
    <property type="protein sequence ID" value="VEI18340.1"/>
    <property type="molecule type" value="Genomic_DNA"/>
</dbReference>
<dbReference type="AlphaFoldDB" id="A0A448PP48"/>
<proteinExistence type="predicted"/>
<name>A0A448PP48_ACTVI</name>
<organism evidence="1 2">
    <name type="scientific">Actinomyces viscosus</name>
    <dbReference type="NCBI Taxonomy" id="1656"/>
    <lineage>
        <taxon>Bacteria</taxon>
        <taxon>Bacillati</taxon>
        <taxon>Actinomycetota</taxon>
        <taxon>Actinomycetes</taxon>
        <taxon>Actinomycetales</taxon>
        <taxon>Actinomycetaceae</taxon>
        <taxon>Actinomyces</taxon>
    </lineage>
</organism>
<accession>A0A448PP48</accession>
<dbReference type="RefSeq" id="WP_232023097.1">
    <property type="nucleotide sequence ID" value="NZ_JASPER010000103.1"/>
</dbReference>